<dbReference type="Proteomes" id="UP001303889">
    <property type="component" value="Unassembled WGS sequence"/>
</dbReference>
<proteinExistence type="predicted"/>
<evidence type="ECO:0000313" key="3">
    <source>
        <dbReference type="Proteomes" id="UP001303889"/>
    </source>
</evidence>
<name>A0AAN6RNE5_9PEZI</name>
<protein>
    <submittedName>
        <fullName evidence="2">Uncharacterized protein</fullName>
    </submittedName>
</protein>
<accession>A0AAN6RNE5</accession>
<feature type="compositionally biased region" description="Low complexity" evidence="1">
    <location>
        <begin position="1"/>
        <end position="19"/>
    </location>
</feature>
<reference evidence="2" key="2">
    <citation type="submission" date="2023-05" db="EMBL/GenBank/DDBJ databases">
        <authorList>
            <consortium name="Lawrence Berkeley National Laboratory"/>
            <person name="Steindorff A."/>
            <person name="Hensen N."/>
            <person name="Bonometti L."/>
            <person name="Westerberg I."/>
            <person name="Brannstrom I.O."/>
            <person name="Guillou S."/>
            <person name="Cros-Aarteil S."/>
            <person name="Calhoun S."/>
            <person name="Haridas S."/>
            <person name="Kuo A."/>
            <person name="Mondo S."/>
            <person name="Pangilinan J."/>
            <person name="Riley R."/>
            <person name="Labutti K."/>
            <person name="Andreopoulos B."/>
            <person name="Lipzen A."/>
            <person name="Chen C."/>
            <person name="Yanf M."/>
            <person name="Daum C."/>
            <person name="Ng V."/>
            <person name="Clum A."/>
            <person name="Ohm R."/>
            <person name="Martin F."/>
            <person name="Silar P."/>
            <person name="Natvig D."/>
            <person name="Lalanne C."/>
            <person name="Gautier V."/>
            <person name="Ament-Velasquez S.L."/>
            <person name="Kruys A."/>
            <person name="Hutchinson M.I."/>
            <person name="Powell A.J."/>
            <person name="Barry K."/>
            <person name="Miller A.N."/>
            <person name="Grigoriev I.V."/>
            <person name="Debuchy R."/>
            <person name="Gladieux P."/>
            <person name="Thoren M.H."/>
            <person name="Johannesson H."/>
        </authorList>
    </citation>
    <scope>NUCLEOTIDE SEQUENCE</scope>
    <source>
        <strain evidence="2">CBS 103.79</strain>
    </source>
</reference>
<feature type="region of interest" description="Disordered" evidence="1">
    <location>
        <begin position="1"/>
        <end position="27"/>
    </location>
</feature>
<comment type="caution">
    <text evidence="2">The sequence shown here is derived from an EMBL/GenBank/DDBJ whole genome shotgun (WGS) entry which is preliminary data.</text>
</comment>
<sequence length="309" mass="34511">MTGQSSPAPAASGAPAHSAVPPPDSQQLSLAELDGEHARLLSRAISRVLSTEIAETTYAQIIDGLPTTPVAYDRRSPPSNKHPLARAHRQLCPGMLKKARAFRDDFCPDTLTFGLKVNSRLTMTPSPHGAVQPLMEYRTSAPGSRAVKTRLIELVVAEARILGGVVLFDRRNPNTTPHADPEAVYFHSDREAVTYRIYQLLSEQRNALLDFLLAEDAPSASPLPILGDENNRVRVDPEEPMRGTGVYRDLWERKAYLASAWGPGMKDVRNYLDYPTQQDQDEASIRAAWRKWKRRAADREERARRRPQT</sequence>
<evidence type="ECO:0000313" key="2">
    <source>
        <dbReference type="EMBL" id="KAK3896884.1"/>
    </source>
</evidence>
<dbReference type="EMBL" id="MU856356">
    <property type="protein sequence ID" value="KAK3896884.1"/>
    <property type="molecule type" value="Genomic_DNA"/>
</dbReference>
<reference evidence="2" key="1">
    <citation type="journal article" date="2023" name="Mol. Phylogenet. Evol.">
        <title>Genome-scale phylogeny and comparative genomics of the fungal order Sordariales.</title>
        <authorList>
            <person name="Hensen N."/>
            <person name="Bonometti L."/>
            <person name="Westerberg I."/>
            <person name="Brannstrom I.O."/>
            <person name="Guillou S."/>
            <person name="Cros-Aarteil S."/>
            <person name="Calhoun S."/>
            <person name="Haridas S."/>
            <person name="Kuo A."/>
            <person name="Mondo S."/>
            <person name="Pangilinan J."/>
            <person name="Riley R."/>
            <person name="LaButti K."/>
            <person name="Andreopoulos B."/>
            <person name="Lipzen A."/>
            <person name="Chen C."/>
            <person name="Yan M."/>
            <person name="Daum C."/>
            <person name="Ng V."/>
            <person name="Clum A."/>
            <person name="Steindorff A."/>
            <person name="Ohm R.A."/>
            <person name="Martin F."/>
            <person name="Silar P."/>
            <person name="Natvig D.O."/>
            <person name="Lalanne C."/>
            <person name="Gautier V."/>
            <person name="Ament-Velasquez S.L."/>
            <person name="Kruys A."/>
            <person name="Hutchinson M.I."/>
            <person name="Powell A.J."/>
            <person name="Barry K."/>
            <person name="Miller A.N."/>
            <person name="Grigoriev I.V."/>
            <person name="Debuchy R."/>
            <person name="Gladieux P."/>
            <person name="Hiltunen Thoren M."/>
            <person name="Johannesson H."/>
        </authorList>
    </citation>
    <scope>NUCLEOTIDE SEQUENCE</scope>
    <source>
        <strain evidence="2">CBS 103.79</strain>
    </source>
</reference>
<dbReference type="AlphaFoldDB" id="A0AAN6RNE5"/>
<organism evidence="2 3">
    <name type="scientific">Staphylotrichum tortipilum</name>
    <dbReference type="NCBI Taxonomy" id="2831512"/>
    <lineage>
        <taxon>Eukaryota</taxon>
        <taxon>Fungi</taxon>
        <taxon>Dikarya</taxon>
        <taxon>Ascomycota</taxon>
        <taxon>Pezizomycotina</taxon>
        <taxon>Sordariomycetes</taxon>
        <taxon>Sordariomycetidae</taxon>
        <taxon>Sordariales</taxon>
        <taxon>Chaetomiaceae</taxon>
        <taxon>Staphylotrichum</taxon>
    </lineage>
</organism>
<gene>
    <name evidence="2" type="ORF">C8A05DRAFT_48276</name>
</gene>
<keyword evidence="3" id="KW-1185">Reference proteome</keyword>
<evidence type="ECO:0000256" key="1">
    <source>
        <dbReference type="SAM" id="MobiDB-lite"/>
    </source>
</evidence>